<evidence type="ECO:0000256" key="1">
    <source>
        <dbReference type="ARBA" id="ARBA00022857"/>
    </source>
</evidence>
<protein>
    <submittedName>
        <fullName evidence="4">NADPH:quinone reductase-like Zn-dependent oxidoreductase</fullName>
    </submittedName>
</protein>
<dbReference type="Pfam" id="PF00107">
    <property type="entry name" value="ADH_zinc_N"/>
    <property type="match status" value="1"/>
</dbReference>
<name>A0A841K0D7_9BACT</name>
<dbReference type="EMBL" id="JACHEK010000009">
    <property type="protein sequence ID" value="MBB6146425.1"/>
    <property type="molecule type" value="Genomic_DNA"/>
</dbReference>
<dbReference type="InterPro" id="IPR036291">
    <property type="entry name" value="NAD(P)-bd_dom_sf"/>
</dbReference>
<dbReference type="GO" id="GO:0016651">
    <property type="term" value="F:oxidoreductase activity, acting on NAD(P)H"/>
    <property type="evidence" value="ECO:0007669"/>
    <property type="project" value="TreeGrafter"/>
</dbReference>
<keyword evidence="2" id="KW-0560">Oxidoreductase</keyword>
<dbReference type="InterPro" id="IPR013154">
    <property type="entry name" value="ADH-like_N"/>
</dbReference>
<dbReference type="PANTHER" id="PTHR48106:SF5">
    <property type="entry name" value="ZINC-CONTAINING ALCOHOL DEHYDROGENASE"/>
    <property type="match status" value="1"/>
</dbReference>
<dbReference type="CDD" id="cd08268">
    <property type="entry name" value="MDR2"/>
    <property type="match status" value="1"/>
</dbReference>
<keyword evidence="1" id="KW-0521">NADP</keyword>
<dbReference type="Gene3D" id="3.40.50.720">
    <property type="entry name" value="NAD(P)-binding Rossmann-like Domain"/>
    <property type="match status" value="1"/>
</dbReference>
<dbReference type="PANTHER" id="PTHR48106">
    <property type="entry name" value="QUINONE OXIDOREDUCTASE PIG3-RELATED"/>
    <property type="match status" value="1"/>
</dbReference>
<evidence type="ECO:0000313" key="4">
    <source>
        <dbReference type="EMBL" id="MBB6146425.1"/>
    </source>
</evidence>
<dbReference type="AlphaFoldDB" id="A0A841K0D7"/>
<dbReference type="InterPro" id="IPR011032">
    <property type="entry name" value="GroES-like_sf"/>
</dbReference>
<sequence>MAKRVRFYETGGPEVLRIEEAPATGPGKGEAVLRVQAIGLNRAESMFMHGQYLEPTQLPAKLGYEAAGVVTAVGADVDKSMIGRKLSTMPAFSLNQYGVLGEEVVVPVHALAEYPDHLSPVEATSIWMQYLTAYGALIEFGKLKKGEFVIITAASSSAGLAAIETVKAEGGVAIATTRSRAKYDELLKLGADHVIVTDEENLVERVKEITSGVGARIVFDPIGGPMLDQLVEAAAQGATIFEYGALSKDRTPYPLFQSIVKGLNIRGYWLVEIMLDPERLTRAKSYVFEKLASKQFRPKVAKTFPFEQVVQAYQYLESNNQIGKVVVTVGK</sequence>
<dbReference type="SUPFAM" id="SSF50129">
    <property type="entry name" value="GroES-like"/>
    <property type="match status" value="1"/>
</dbReference>
<evidence type="ECO:0000256" key="2">
    <source>
        <dbReference type="ARBA" id="ARBA00023002"/>
    </source>
</evidence>
<keyword evidence="5" id="KW-1185">Reference proteome</keyword>
<dbReference type="GO" id="GO:0070402">
    <property type="term" value="F:NADPH binding"/>
    <property type="evidence" value="ECO:0007669"/>
    <property type="project" value="TreeGrafter"/>
</dbReference>
<organism evidence="4 5">
    <name type="scientific">Silvibacterium bohemicum</name>
    <dbReference type="NCBI Taxonomy" id="1577686"/>
    <lineage>
        <taxon>Bacteria</taxon>
        <taxon>Pseudomonadati</taxon>
        <taxon>Acidobacteriota</taxon>
        <taxon>Terriglobia</taxon>
        <taxon>Terriglobales</taxon>
        <taxon>Acidobacteriaceae</taxon>
        <taxon>Silvibacterium</taxon>
    </lineage>
</organism>
<proteinExistence type="predicted"/>
<gene>
    <name evidence="4" type="ORF">HNQ77_004397</name>
</gene>
<dbReference type="SUPFAM" id="SSF51735">
    <property type="entry name" value="NAD(P)-binding Rossmann-fold domains"/>
    <property type="match status" value="1"/>
</dbReference>
<dbReference type="Pfam" id="PF08240">
    <property type="entry name" value="ADH_N"/>
    <property type="match status" value="1"/>
</dbReference>
<dbReference type="SMART" id="SM00829">
    <property type="entry name" value="PKS_ER"/>
    <property type="match status" value="1"/>
</dbReference>
<dbReference type="Proteomes" id="UP000538666">
    <property type="component" value="Unassembled WGS sequence"/>
</dbReference>
<dbReference type="RefSeq" id="WP_050058143.1">
    <property type="nucleotide sequence ID" value="NZ_JACHEK010000009.1"/>
</dbReference>
<reference evidence="4 5" key="1">
    <citation type="submission" date="2020-08" db="EMBL/GenBank/DDBJ databases">
        <title>Genomic Encyclopedia of Type Strains, Phase IV (KMG-IV): sequencing the most valuable type-strain genomes for metagenomic binning, comparative biology and taxonomic classification.</title>
        <authorList>
            <person name="Goeker M."/>
        </authorList>
    </citation>
    <scope>NUCLEOTIDE SEQUENCE [LARGE SCALE GENOMIC DNA]</scope>
    <source>
        <strain evidence="4 5">DSM 103733</strain>
    </source>
</reference>
<accession>A0A841K0D7</accession>
<dbReference type="InterPro" id="IPR013149">
    <property type="entry name" value="ADH-like_C"/>
</dbReference>
<feature type="domain" description="Enoyl reductase (ER)" evidence="3">
    <location>
        <begin position="11"/>
        <end position="327"/>
    </location>
</feature>
<dbReference type="OrthoDB" id="9787435at2"/>
<evidence type="ECO:0000313" key="5">
    <source>
        <dbReference type="Proteomes" id="UP000538666"/>
    </source>
</evidence>
<dbReference type="InterPro" id="IPR020843">
    <property type="entry name" value="ER"/>
</dbReference>
<dbReference type="Gene3D" id="3.90.180.10">
    <property type="entry name" value="Medium-chain alcohol dehydrogenases, catalytic domain"/>
    <property type="match status" value="1"/>
</dbReference>
<evidence type="ECO:0000259" key="3">
    <source>
        <dbReference type="SMART" id="SM00829"/>
    </source>
</evidence>
<comment type="caution">
    <text evidence="4">The sequence shown here is derived from an EMBL/GenBank/DDBJ whole genome shotgun (WGS) entry which is preliminary data.</text>
</comment>